<proteinExistence type="predicted"/>
<feature type="compositionally biased region" description="Pro residues" evidence="1">
    <location>
        <begin position="253"/>
        <end position="264"/>
    </location>
</feature>
<gene>
    <name evidence="3" type="ORF">ABZ510_33435</name>
</gene>
<protein>
    <submittedName>
        <fullName evidence="3">Pr6Pr family membrane protein</fullName>
    </submittedName>
</protein>
<feature type="compositionally biased region" description="Low complexity" evidence="1">
    <location>
        <begin position="231"/>
        <end position="243"/>
    </location>
</feature>
<evidence type="ECO:0000256" key="1">
    <source>
        <dbReference type="SAM" id="MobiDB-lite"/>
    </source>
</evidence>
<keyword evidence="2" id="KW-0472">Membrane</keyword>
<dbReference type="NCBIfam" id="NF038065">
    <property type="entry name" value="Pr6Pr"/>
    <property type="match status" value="1"/>
</dbReference>
<evidence type="ECO:0000313" key="3">
    <source>
        <dbReference type="EMBL" id="MEU1956740.1"/>
    </source>
</evidence>
<comment type="caution">
    <text evidence="3">The sequence shown here is derived from an EMBL/GenBank/DDBJ whole genome shotgun (WGS) entry which is preliminary data.</text>
</comment>
<feature type="transmembrane region" description="Helical" evidence="2">
    <location>
        <begin position="161"/>
        <end position="180"/>
    </location>
</feature>
<feature type="transmembrane region" description="Helical" evidence="2">
    <location>
        <begin position="20"/>
        <end position="42"/>
    </location>
</feature>
<name>A0ABV2X0R1_9NOCA</name>
<evidence type="ECO:0000256" key="2">
    <source>
        <dbReference type="SAM" id="Phobius"/>
    </source>
</evidence>
<keyword evidence="2" id="KW-0812">Transmembrane</keyword>
<dbReference type="RefSeq" id="WP_356956407.1">
    <property type="nucleotide sequence ID" value="NZ_JBEYBD010000006.1"/>
</dbReference>
<feature type="transmembrane region" description="Helical" evidence="2">
    <location>
        <begin position="62"/>
        <end position="86"/>
    </location>
</feature>
<accession>A0ABV2X0R1</accession>
<feature type="transmembrane region" description="Helical" evidence="2">
    <location>
        <begin position="200"/>
        <end position="220"/>
    </location>
</feature>
<dbReference type="EMBL" id="JBEYBF010000044">
    <property type="protein sequence ID" value="MEU1956740.1"/>
    <property type="molecule type" value="Genomic_DNA"/>
</dbReference>
<organism evidence="3 4">
    <name type="scientific">Nocardia rhamnosiphila</name>
    <dbReference type="NCBI Taxonomy" id="426716"/>
    <lineage>
        <taxon>Bacteria</taxon>
        <taxon>Bacillati</taxon>
        <taxon>Actinomycetota</taxon>
        <taxon>Actinomycetes</taxon>
        <taxon>Mycobacteriales</taxon>
        <taxon>Nocardiaceae</taxon>
        <taxon>Nocardia</taxon>
    </lineage>
</organism>
<dbReference type="Proteomes" id="UP001550628">
    <property type="component" value="Unassembled WGS sequence"/>
</dbReference>
<feature type="transmembrane region" description="Helical" evidence="2">
    <location>
        <begin position="98"/>
        <end position="116"/>
    </location>
</feature>
<keyword evidence="2" id="KW-1133">Transmembrane helix</keyword>
<reference evidence="3 4" key="1">
    <citation type="submission" date="2024-06" db="EMBL/GenBank/DDBJ databases">
        <title>The Natural Products Discovery Center: Release of the First 8490 Sequenced Strains for Exploring Actinobacteria Biosynthetic Diversity.</title>
        <authorList>
            <person name="Kalkreuter E."/>
            <person name="Kautsar S.A."/>
            <person name="Yang D."/>
            <person name="Bader C.D."/>
            <person name="Teijaro C.N."/>
            <person name="Fluegel L."/>
            <person name="Davis C.M."/>
            <person name="Simpson J.R."/>
            <person name="Lauterbach L."/>
            <person name="Steele A.D."/>
            <person name="Gui C."/>
            <person name="Meng S."/>
            <person name="Li G."/>
            <person name="Viehrig K."/>
            <person name="Ye F."/>
            <person name="Su P."/>
            <person name="Kiefer A.F."/>
            <person name="Nichols A."/>
            <person name="Cepeda A.J."/>
            <person name="Yan W."/>
            <person name="Fan B."/>
            <person name="Jiang Y."/>
            <person name="Adhikari A."/>
            <person name="Zheng C.-J."/>
            <person name="Schuster L."/>
            <person name="Cowan T.M."/>
            <person name="Smanski M.J."/>
            <person name="Chevrette M.G."/>
            <person name="De Carvalho L.P.S."/>
            <person name="Shen B."/>
        </authorList>
    </citation>
    <scope>NUCLEOTIDE SEQUENCE [LARGE SCALE GENOMIC DNA]</scope>
    <source>
        <strain evidence="3 4">NPDC019708</strain>
    </source>
</reference>
<evidence type="ECO:0000313" key="4">
    <source>
        <dbReference type="Proteomes" id="UP001550628"/>
    </source>
</evidence>
<dbReference type="InterPro" id="IPR049713">
    <property type="entry name" value="Pr6Pr-like"/>
</dbReference>
<sequence length="264" mass="28249">MNAHIRPAERAAAADFAARACHLAIALVIAAALVTQLALLFIGGPDANSGRAEPDAGIGTGLVRLFSYFTIQSNLFLLVTSAGLALNPVRDGPLWRVLRLDSLLGVVITGLVFALVLADEVHLTGAAWWANFGFHYLAPWAGLAAWLLFGPRPRIDRRTIAAALIWPVAWIGYTFAHGAVTDWYPYPFLDVVRKGYATAVTNTLLVVVLAIVLIGLFALLDRLPTVRGRNRSAAASAAPVRPGSPERTEEPPGRPPGVAPTPRR</sequence>
<feature type="transmembrane region" description="Helical" evidence="2">
    <location>
        <begin position="128"/>
        <end position="149"/>
    </location>
</feature>
<feature type="region of interest" description="Disordered" evidence="1">
    <location>
        <begin position="230"/>
        <end position="264"/>
    </location>
</feature>
<keyword evidence="4" id="KW-1185">Reference proteome</keyword>